<dbReference type="Proteomes" id="UP000483004">
    <property type="component" value="Unassembled WGS sequence"/>
</dbReference>
<evidence type="ECO:0000313" key="4">
    <source>
        <dbReference type="Proteomes" id="UP000483004"/>
    </source>
</evidence>
<accession>A0A6L3W0L3</accession>
<dbReference type="GO" id="GO:0008714">
    <property type="term" value="F:AMP nucleosidase activity"/>
    <property type="evidence" value="ECO:0007669"/>
    <property type="project" value="InterPro"/>
</dbReference>
<dbReference type="InterPro" id="IPR035994">
    <property type="entry name" value="Nucleoside_phosphorylase_sf"/>
</dbReference>
<dbReference type="InterPro" id="IPR047039">
    <property type="entry name" value="AMN_phosphorylase"/>
</dbReference>
<dbReference type="AlphaFoldDB" id="A0A6L3W0L3"/>
<dbReference type="PANTHER" id="PTHR43691:SF6">
    <property type="entry name" value="AMP NUCLEOSIDASE"/>
    <property type="match status" value="1"/>
</dbReference>
<gene>
    <name evidence="3" type="ORF">F9B16_18435</name>
</gene>
<dbReference type="CDD" id="cd17762">
    <property type="entry name" value="AMN"/>
    <property type="match status" value="1"/>
</dbReference>
<dbReference type="Pfam" id="PF01048">
    <property type="entry name" value="PNP_UDP_1"/>
    <property type="match status" value="1"/>
</dbReference>
<feature type="region of interest" description="Disordered" evidence="1">
    <location>
        <begin position="1"/>
        <end position="83"/>
    </location>
</feature>
<evidence type="ECO:0000313" key="3">
    <source>
        <dbReference type="EMBL" id="KAB2380155.1"/>
    </source>
</evidence>
<feature type="compositionally biased region" description="Basic residues" evidence="1">
    <location>
        <begin position="1"/>
        <end position="14"/>
    </location>
</feature>
<dbReference type="EMBL" id="WBMR01000047">
    <property type="protein sequence ID" value="KAB2380155.1"/>
    <property type="molecule type" value="Genomic_DNA"/>
</dbReference>
<evidence type="ECO:0000256" key="1">
    <source>
        <dbReference type="SAM" id="MobiDB-lite"/>
    </source>
</evidence>
<name>A0A6L3W0L3_9ACTN</name>
<organism evidence="3 4">
    <name type="scientific">Actinomadura montaniterrae</name>
    <dbReference type="NCBI Taxonomy" id="1803903"/>
    <lineage>
        <taxon>Bacteria</taxon>
        <taxon>Bacillati</taxon>
        <taxon>Actinomycetota</taxon>
        <taxon>Actinomycetes</taxon>
        <taxon>Streptosporangiales</taxon>
        <taxon>Thermomonosporaceae</taxon>
        <taxon>Actinomadura</taxon>
    </lineage>
</organism>
<protein>
    <submittedName>
        <fullName evidence="3">AMP nucleosidase</fullName>
    </submittedName>
</protein>
<dbReference type="OrthoDB" id="7945729at2"/>
<evidence type="ECO:0000259" key="2">
    <source>
        <dbReference type="Pfam" id="PF01048"/>
    </source>
</evidence>
<proteinExistence type="predicted"/>
<comment type="caution">
    <text evidence="3">The sequence shown here is derived from an EMBL/GenBank/DDBJ whole genome shotgun (WGS) entry which is preliminary data.</text>
</comment>
<feature type="domain" description="Nucleoside phosphorylase" evidence="2">
    <location>
        <begin position="283"/>
        <end position="467"/>
    </location>
</feature>
<dbReference type="SUPFAM" id="SSF53167">
    <property type="entry name" value="Purine and uridine phosphorylases"/>
    <property type="match status" value="1"/>
</dbReference>
<dbReference type="PANTHER" id="PTHR43691">
    <property type="entry name" value="URIDINE PHOSPHORYLASE"/>
    <property type="match status" value="1"/>
</dbReference>
<dbReference type="GO" id="GO:0005829">
    <property type="term" value="C:cytosol"/>
    <property type="evidence" value="ECO:0007669"/>
    <property type="project" value="TreeGrafter"/>
</dbReference>
<sequence length="495" mass="54022">MLRGRGRRAGARARPRPEQNDIQDRPKATLVNESPACGRRGGYDRAAAADRGRRPLVRSRREAPRVVEQNAAGTAGQVTTAPAESLVPASEVPAAEVPVPAVEVPAVEVPAVEVPAREASVAAVEELLEALHAIDADGWYPAIDVERPWSAANPHITGEFARPGAIRNYLRRELSALIRAGANVSVRASRRALPFDDPGFFAALDEDHVDLRGKKLFLFGPERMALSLDRLSHYCGTPAESFQRHVLFTNYAMYIETFRERFPDAEGPERPGVQMAAWHHRTEAGDGVSLVDIGVGPSNAKTITDHLAVLRPDTMIMVGHCGGLRNHQRLGDYVLATAYQRADQVLDEVLPTDIPVIPNHRLNTILLDSLEAAGAGYRLGVVHTTGNRNWEFNQRRTLAAMKGARCIAVDMESATIAANGFRYRIPNATLLCVSDKPLHAAPKLSGGAKSFYETSKRRHLDIALAALERVRSDFPDGLPNQDLRASDEPLLGMET</sequence>
<feature type="compositionally biased region" description="Basic and acidic residues" evidence="1">
    <location>
        <begin position="15"/>
        <end position="27"/>
    </location>
</feature>
<dbReference type="GO" id="GO:0009116">
    <property type="term" value="P:nucleoside metabolic process"/>
    <property type="evidence" value="ECO:0007669"/>
    <property type="project" value="InterPro"/>
</dbReference>
<feature type="compositionally biased region" description="Basic and acidic residues" evidence="1">
    <location>
        <begin position="41"/>
        <end position="65"/>
    </location>
</feature>
<reference evidence="3 4" key="1">
    <citation type="submission" date="2019-09" db="EMBL/GenBank/DDBJ databases">
        <title>Actinomadura physcomitrii sp. nov., a novel actinomycete isolated from moss [Physcomitrium sphaericum (Ludw) Fuernr].</title>
        <authorList>
            <person name="Liu C."/>
            <person name="Zhuang X."/>
        </authorList>
    </citation>
    <scope>NUCLEOTIDE SEQUENCE [LARGE SCALE GENOMIC DNA]</scope>
    <source>
        <strain evidence="3 4">CYP1-1B</strain>
    </source>
</reference>
<dbReference type="Gene3D" id="3.40.50.1580">
    <property type="entry name" value="Nucleoside phosphorylase domain"/>
    <property type="match status" value="1"/>
</dbReference>
<keyword evidence="4" id="KW-1185">Reference proteome</keyword>
<dbReference type="InterPro" id="IPR000845">
    <property type="entry name" value="Nucleoside_phosphorylase_d"/>
</dbReference>